<dbReference type="Proteomes" id="UP000568380">
    <property type="component" value="Unassembled WGS sequence"/>
</dbReference>
<keyword evidence="1" id="KW-0812">Transmembrane</keyword>
<evidence type="ECO:0000313" key="2">
    <source>
        <dbReference type="EMBL" id="MBB5074680.1"/>
    </source>
</evidence>
<gene>
    <name evidence="2" type="ORF">HNR40_000126</name>
</gene>
<dbReference type="EMBL" id="JACHIN010000001">
    <property type="protein sequence ID" value="MBB5074680.1"/>
    <property type="molecule type" value="Genomic_DNA"/>
</dbReference>
<protein>
    <submittedName>
        <fullName evidence="2">Uncharacterized protein</fullName>
    </submittedName>
</protein>
<reference evidence="2 3" key="1">
    <citation type="submission" date="2020-08" db="EMBL/GenBank/DDBJ databases">
        <title>Genomic Encyclopedia of Type Strains, Phase IV (KMG-IV): sequencing the most valuable type-strain genomes for metagenomic binning, comparative biology and taxonomic classification.</title>
        <authorList>
            <person name="Goeker M."/>
        </authorList>
    </citation>
    <scope>NUCLEOTIDE SEQUENCE [LARGE SCALE GENOMIC DNA]</scope>
    <source>
        <strain evidence="2 3">DSM 45385</strain>
    </source>
</reference>
<keyword evidence="1" id="KW-1133">Transmembrane helix</keyword>
<sequence length="63" mass="6845">MSCEDLVCARCAHPVIEGRCALCRANRDRMHQHGFGGLSPAVIILVLLVLLFFALAARHLMGA</sequence>
<feature type="transmembrane region" description="Helical" evidence="1">
    <location>
        <begin position="37"/>
        <end position="57"/>
    </location>
</feature>
<dbReference type="AlphaFoldDB" id="A0A7W8EBS1"/>
<proteinExistence type="predicted"/>
<comment type="caution">
    <text evidence="2">The sequence shown here is derived from an EMBL/GenBank/DDBJ whole genome shotgun (WGS) entry which is preliminary data.</text>
</comment>
<keyword evidence="1" id="KW-0472">Membrane</keyword>
<evidence type="ECO:0000256" key="1">
    <source>
        <dbReference type="SAM" id="Phobius"/>
    </source>
</evidence>
<accession>A0A7W8EBS1</accession>
<organism evidence="2 3">
    <name type="scientific">Nonomuraea endophytica</name>
    <dbReference type="NCBI Taxonomy" id="714136"/>
    <lineage>
        <taxon>Bacteria</taxon>
        <taxon>Bacillati</taxon>
        <taxon>Actinomycetota</taxon>
        <taxon>Actinomycetes</taxon>
        <taxon>Streptosporangiales</taxon>
        <taxon>Streptosporangiaceae</taxon>
        <taxon>Nonomuraea</taxon>
    </lineage>
</organism>
<evidence type="ECO:0000313" key="3">
    <source>
        <dbReference type="Proteomes" id="UP000568380"/>
    </source>
</evidence>
<name>A0A7W8EBS1_9ACTN</name>
<keyword evidence="3" id="KW-1185">Reference proteome</keyword>
<dbReference type="RefSeq" id="WP_184957683.1">
    <property type="nucleotide sequence ID" value="NZ_JACHIN010000001.1"/>
</dbReference>